<dbReference type="EC" id="4.2.1.1" evidence="2 10"/>
<dbReference type="Proteomes" id="UP000094379">
    <property type="component" value="Unassembled WGS sequence"/>
</dbReference>
<evidence type="ECO:0000256" key="2">
    <source>
        <dbReference type="ARBA" id="ARBA00012925"/>
    </source>
</evidence>
<comment type="cofactor">
    <cofactor evidence="9">
        <name>Zn(2+)</name>
        <dbReference type="ChEBI" id="CHEBI:29105"/>
    </cofactor>
    <text evidence="9">Binds 1 zinc ion per subunit.</text>
</comment>
<feature type="binding site" evidence="9">
    <location>
        <position position="106"/>
    </location>
    <ligand>
        <name>Zn(2+)</name>
        <dbReference type="ChEBI" id="CHEBI:29105"/>
    </ligand>
</feature>
<feature type="binding site" evidence="9">
    <location>
        <position position="103"/>
    </location>
    <ligand>
        <name>Zn(2+)</name>
        <dbReference type="ChEBI" id="CHEBI:29105"/>
    </ligand>
</feature>
<evidence type="ECO:0000256" key="10">
    <source>
        <dbReference type="RuleBase" id="RU003956"/>
    </source>
</evidence>
<name>A0A1E3GSZ4_9GAMM</name>
<proteinExistence type="inferred from homology"/>
<feature type="binding site" evidence="9">
    <location>
        <position position="44"/>
    </location>
    <ligand>
        <name>Zn(2+)</name>
        <dbReference type="ChEBI" id="CHEBI:29105"/>
    </ligand>
</feature>
<organism evidence="11 12">
    <name type="scientific">Methylophaga muralis</name>
    <dbReference type="NCBI Taxonomy" id="291169"/>
    <lineage>
        <taxon>Bacteria</taxon>
        <taxon>Pseudomonadati</taxon>
        <taxon>Pseudomonadota</taxon>
        <taxon>Gammaproteobacteria</taxon>
        <taxon>Thiotrichales</taxon>
        <taxon>Piscirickettsiaceae</taxon>
        <taxon>Methylophaga</taxon>
    </lineage>
</organism>
<evidence type="ECO:0000256" key="8">
    <source>
        <dbReference type="ARBA" id="ARBA00048348"/>
    </source>
</evidence>
<dbReference type="CDD" id="cd00884">
    <property type="entry name" value="beta_CA_cladeB"/>
    <property type="match status" value="1"/>
</dbReference>
<keyword evidence="12" id="KW-1185">Reference proteome</keyword>
<dbReference type="InterPro" id="IPR045066">
    <property type="entry name" value="Beta_CA_cladeB"/>
</dbReference>
<comment type="catalytic activity">
    <reaction evidence="8 10">
        <text>hydrogencarbonate + H(+) = CO2 + H2O</text>
        <dbReference type="Rhea" id="RHEA:10748"/>
        <dbReference type="ChEBI" id="CHEBI:15377"/>
        <dbReference type="ChEBI" id="CHEBI:15378"/>
        <dbReference type="ChEBI" id="CHEBI:16526"/>
        <dbReference type="ChEBI" id="CHEBI:17544"/>
        <dbReference type="EC" id="4.2.1.1"/>
    </reaction>
</comment>
<evidence type="ECO:0000256" key="6">
    <source>
        <dbReference type="ARBA" id="ARBA00023239"/>
    </source>
</evidence>
<dbReference type="PATRIC" id="fig|291169.3.peg.1100"/>
<keyword evidence="4 9" id="KW-0479">Metal-binding</keyword>
<dbReference type="SMART" id="SM00947">
    <property type="entry name" value="Pro_CA"/>
    <property type="match status" value="1"/>
</dbReference>
<evidence type="ECO:0000313" key="11">
    <source>
        <dbReference type="EMBL" id="ODN67192.1"/>
    </source>
</evidence>
<dbReference type="GO" id="GO:0008270">
    <property type="term" value="F:zinc ion binding"/>
    <property type="evidence" value="ECO:0007669"/>
    <property type="project" value="UniProtKB-UniRule"/>
</dbReference>
<dbReference type="PANTHER" id="PTHR11002:SF76">
    <property type="entry name" value="CARBONIC ANHYDRASE"/>
    <property type="match status" value="1"/>
</dbReference>
<dbReference type="InterPro" id="IPR001765">
    <property type="entry name" value="Carbonic_anhydrase"/>
</dbReference>
<comment type="caution">
    <text evidence="11">The sequence shown here is derived from an EMBL/GenBank/DDBJ whole genome shotgun (WGS) entry which is preliminary data.</text>
</comment>
<dbReference type="SUPFAM" id="SSF53056">
    <property type="entry name" value="beta-carbonic anhydrase, cab"/>
    <property type="match status" value="1"/>
</dbReference>
<dbReference type="InterPro" id="IPR015892">
    <property type="entry name" value="Carbonic_anhydrase_CS"/>
</dbReference>
<evidence type="ECO:0000256" key="9">
    <source>
        <dbReference type="PIRSR" id="PIRSR601765-1"/>
    </source>
</evidence>
<evidence type="ECO:0000256" key="4">
    <source>
        <dbReference type="ARBA" id="ARBA00022723"/>
    </source>
</evidence>
<protein>
    <recommendedName>
        <fullName evidence="3 10">Carbonic anhydrase</fullName>
        <ecNumber evidence="2 10">4.2.1.1</ecNumber>
    </recommendedName>
    <alternativeName>
        <fullName evidence="7 10">Carbonate dehydratase</fullName>
    </alternativeName>
</protein>
<dbReference type="AlphaFoldDB" id="A0A1E3GSZ4"/>
<evidence type="ECO:0000256" key="7">
    <source>
        <dbReference type="ARBA" id="ARBA00031969"/>
    </source>
</evidence>
<dbReference type="GO" id="GO:0015976">
    <property type="term" value="P:carbon utilization"/>
    <property type="evidence" value="ECO:0007669"/>
    <property type="project" value="InterPro"/>
</dbReference>
<keyword evidence="6 10" id="KW-0456">Lyase</keyword>
<dbReference type="InterPro" id="IPR036874">
    <property type="entry name" value="Carbonic_anhydrase_sf"/>
</dbReference>
<reference evidence="11 12" key="1">
    <citation type="submission" date="2016-07" db="EMBL/GenBank/DDBJ databases">
        <title>Draft Genome Sequence of Methylophaga muralis Bur 1.</title>
        <authorList>
            <person name="Vasilenko O.V."/>
            <person name="Doronina N.V."/>
            <person name="Shmareva M.N."/>
            <person name="Tarlachkov S.V."/>
            <person name="Mustakhimov I."/>
            <person name="Trotsenko Y.A."/>
        </authorList>
    </citation>
    <scope>NUCLEOTIDE SEQUENCE [LARGE SCALE GENOMIC DNA]</scope>
    <source>
        <strain evidence="11 12">Bur 1</strain>
    </source>
</reference>
<accession>A0A1E3GSZ4</accession>
<dbReference type="STRING" id="291169.A9E74_01093"/>
<dbReference type="FunFam" id="3.40.1050.10:FF:000003">
    <property type="entry name" value="Carbonic anhydrase"/>
    <property type="match status" value="1"/>
</dbReference>
<evidence type="ECO:0000256" key="1">
    <source>
        <dbReference type="ARBA" id="ARBA00006217"/>
    </source>
</evidence>
<dbReference type="Pfam" id="PF00484">
    <property type="entry name" value="Pro_CA"/>
    <property type="match status" value="1"/>
</dbReference>
<comment type="function">
    <text evidence="10">Reversible hydration of carbon dioxide.</text>
</comment>
<feature type="binding site" evidence="9">
    <location>
        <position position="42"/>
    </location>
    <ligand>
        <name>Zn(2+)</name>
        <dbReference type="ChEBI" id="CHEBI:29105"/>
    </ligand>
</feature>
<dbReference type="PROSITE" id="PS00705">
    <property type="entry name" value="PROK_CO2_ANHYDRASE_2"/>
    <property type="match status" value="1"/>
</dbReference>
<gene>
    <name evidence="11" type="primary">cynT</name>
    <name evidence="11" type="ORF">A9E74_01093</name>
</gene>
<evidence type="ECO:0000256" key="3">
    <source>
        <dbReference type="ARBA" id="ARBA00014628"/>
    </source>
</evidence>
<keyword evidence="5 9" id="KW-0862">Zinc</keyword>
<dbReference type="RefSeq" id="WP_069295608.1">
    <property type="nucleotide sequence ID" value="NZ_MCRI01000008.1"/>
</dbReference>
<dbReference type="GO" id="GO:0004089">
    <property type="term" value="F:carbonate dehydratase activity"/>
    <property type="evidence" value="ECO:0007669"/>
    <property type="project" value="UniProtKB-UniRule"/>
</dbReference>
<dbReference type="EMBL" id="MCRI01000008">
    <property type="protein sequence ID" value="ODN67192.1"/>
    <property type="molecule type" value="Genomic_DNA"/>
</dbReference>
<evidence type="ECO:0000256" key="5">
    <source>
        <dbReference type="ARBA" id="ARBA00022833"/>
    </source>
</evidence>
<evidence type="ECO:0000313" key="12">
    <source>
        <dbReference type="Proteomes" id="UP000094379"/>
    </source>
</evidence>
<comment type="similarity">
    <text evidence="1 10">Belongs to the beta-class carbonic anhydrase family.</text>
</comment>
<sequence>MANTDRLIEGFRRFKKHYFGQDSRLYASMKTGQPAKTLMVGCCDSRVDPAILTDCDPGDLFTVRNVANLVPPCENDGLHHGTSSALEFAVNNLQVENIIVMGHANCGGIRALWEDDGQQNSKFIHQWVSIAQPAKDWVKQHHHGDEPAQLKACEQRAVLVSLDNLMSFECVKERVEDGRLTLHGWYFDLAAGELLCFNSQTGQFEPVQESTS</sequence>
<dbReference type="Gene3D" id="3.40.1050.10">
    <property type="entry name" value="Carbonic anhydrase"/>
    <property type="match status" value="1"/>
</dbReference>
<dbReference type="PANTHER" id="PTHR11002">
    <property type="entry name" value="CARBONIC ANHYDRASE"/>
    <property type="match status" value="1"/>
</dbReference>